<evidence type="ECO:0000313" key="2">
    <source>
        <dbReference type="Proteomes" id="UP001497700"/>
    </source>
</evidence>
<name>A0ACB9YQX5_9PEZI</name>
<keyword evidence="2" id="KW-1185">Reference proteome</keyword>
<comment type="caution">
    <text evidence="1">The sequence shown here is derived from an EMBL/GenBank/DDBJ whole genome shotgun (WGS) entry which is preliminary data.</text>
</comment>
<dbReference type="EMBL" id="MU393560">
    <property type="protein sequence ID" value="KAI4861170.1"/>
    <property type="molecule type" value="Genomic_DNA"/>
</dbReference>
<gene>
    <name evidence="1" type="ORF">F4820DRAFT_434583</name>
</gene>
<sequence length="222" mass="24502">MPNEKTKAQVIRALKTATYNFTNAVNSCNDIQDIADLPEAFSVISKHLPVVSQTLNLMSQNLENGEETPEIKEKYTAVYQLAEMCREQADYLQDIFAAVTAVEGATERLEQYRDAVNGADDTRIESAMQNLLKQAVNVATVPLVDEDLVKQLQIARQEVAALRPSLKEDNKGRVMLINKAGGTQFYHGGKGHQNHCSGGIQITGNDAHNHIASDKYDQAEKT</sequence>
<accession>A0ACB9YQX5</accession>
<protein>
    <submittedName>
        <fullName evidence="1">Uncharacterized protein</fullName>
    </submittedName>
</protein>
<proteinExistence type="predicted"/>
<evidence type="ECO:0000313" key="1">
    <source>
        <dbReference type="EMBL" id="KAI4861170.1"/>
    </source>
</evidence>
<organism evidence="1 2">
    <name type="scientific">Hypoxylon rubiginosum</name>
    <dbReference type="NCBI Taxonomy" id="110542"/>
    <lineage>
        <taxon>Eukaryota</taxon>
        <taxon>Fungi</taxon>
        <taxon>Dikarya</taxon>
        <taxon>Ascomycota</taxon>
        <taxon>Pezizomycotina</taxon>
        <taxon>Sordariomycetes</taxon>
        <taxon>Xylariomycetidae</taxon>
        <taxon>Xylariales</taxon>
        <taxon>Hypoxylaceae</taxon>
        <taxon>Hypoxylon</taxon>
    </lineage>
</organism>
<dbReference type="Proteomes" id="UP001497700">
    <property type="component" value="Unassembled WGS sequence"/>
</dbReference>
<reference evidence="1 2" key="1">
    <citation type="journal article" date="2022" name="New Phytol.">
        <title>Ecological generalism drives hyperdiversity of secondary metabolite gene clusters in xylarialean endophytes.</title>
        <authorList>
            <person name="Franco M.E.E."/>
            <person name="Wisecaver J.H."/>
            <person name="Arnold A.E."/>
            <person name="Ju Y.M."/>
            <person name="Slot J.C."/>
            <person name="Ahrendt S."/>
            <person name="Moore L.P."/>
            <person name="Eastman K.E."/>
            <person name="Scott K."/>
            <person name="Konkel Z."/>
            <person name="Mondo S.J."/>
            <person name="Kuo A."/>
            <person name="Hayes R.D."/>
            <person name="Haridas S."/>
            <person name="Andreopoulos B."/>
            <person name="Riley R."/>
            <person name="LaButti K."/>
            <person name="Pangilinan J."/>
            <person name="Lipzen A."/>
            <person name="Amirebrahimi M."/>
            <person name="Yan J."/>
            <person name="Adam C."/>
            <person name="Keymanesh K."/>
            <person name="Ng V."/>
            <person name="Louie K."/>
            <person name="Northen T."/>
            <person name="Drula E."/>
            <person name="Henrissat B."/>
            <person name="Hsieh H.M."/>
            <person name="Youens-Clark K."/>
            <person name="Lutzoni F."/>
            <person name="Miadlikowska J."/>
            <person name="Eastwood D.C."/>
            <person name="Hamelin R.C."/>
            <person name="Grigoriev I.V."/>
            <person name="U'Ren J.M."/>
        </authorList>
    </citation>
    <scope>NUCLEOTIDE SEQUENCE [LARGE SCALE GENOMIC DNA]</scope>
    <source>
        <strain evidence="1 2">CBS 119005</strain>
    </source>
</reference>